<name>A0A5R8P6D0_9NOCA</name>
<dbReference type="InterPro" id="IPR036689">
    <property type="entry name" value="ESAT-6-like_sf"/>
</dbReference>
<reference evidence="1 2" key="1">
    <citation type="submission" date="2019-05" db="EMBL/GenBank/DDBJ databases">
        <title>Genomes sequences of two Nocardia cyriacigeorgica environmental isolates, type strains Nocardia asteroides ATCC 19247 and Nocardia cyriacigeorgica DSM 44484.</title>
        <authorList>
            <person name="Vautrin F."/>
            <person name="Bergeron E."/>
            <person name="Dubost A."/>
            <person name="Abrouk D."/>
            <person name="Rodriguez Nava V."/>
            <person name="Pujic P."/>
        </authorList>
    </citation>
    <scope>NUCLEOTIDE SEQUENCE [LARGE SCALE GENOMIC DNA]</scope>
    <source>
        <strain evidence="1 2">EML 1456</strain>
    </source>
</reference>
<sequence length="108" mass="11579">MTSDNMFFDAAAVSAAMRSLDVIHQSLESGLSVVSTEAEALIADGWAGTAADAFRDHFHQIRAEAEQLLVDAREIAGMVPAVVDRFTVTDKANSDQLVQAPSSLKIQM</sequence>
<accession>A0A5R8P6D0</accession>
<dbReference type="EMBL" id="VBUU01000043">
    <property type="protein sequence ID" value="TLF96633.1"/>
    <property type="molecule type" value="Genomic_DNA"/>
</dbReference>
<dbReference type="SUPFAM" id="SSF140453">
    <property type="entry name" value="EsxAB dimer-like"/>
    <property type="match status" value="1"/>
</dbReference>
<dbReference type="OrthoDB" id="3787781at2"/>
<protein>
    <recommendedName>
        <fullName evidence="3">ESAT-6-like protein</fullName>
    </recommendedName>
</protein>
<dbReference type="Proteomes" id="UP000308349">
    <property type="component" value="Unassembled WGS sequence"/>
</dbReference>
<dbReference type="AlphaFoldDB" id="A0A5R8P6D0"/>
<gene>
    <name evidence="1" type="ORF">FEK35_28195</name>
</gene>
<comment type="caution">
    <text evidence="1">The sequence shown here is derived from an EMBL/GenBank/DDBJ whole genome shotgun (WGS) entry which is preliminary data.</text>
</comment>
<dbReference type="Gene3D" id="1.10.287.1060">
    <property type="entry name" value="ESAT-6-like"/>
    <property type="match status" value="1"/>
</dbReference>
<evidence type="ECO:0000313" key="2">
    <source>
        <dbReference type="Proteomes" id="UP000308349"/>
    </source>
</evidence>
<dbReference type="Pfam" id="PF06013">
    <property type="entry name" value="WXG100"/>
    <property type="match status" value="1"/>
</dbReference>
<dbReference type="InterPro" id="IPR010310">
    <property type="entry name" value="T7SS_ESAT-6-like"/>
</dbReference>
<evidence type="ECO:0008006" key="3">
    <source>
        <dbReference type="Google" id="ProtNLM"/>
    </source>
</evidence>
<dbReference type="RefSeq" id="WP_138458780.1">
    <property type="nucleotide sequence ID" value="NZ_VBUU01000043.1"/>
</dbReference>
<proteinExistence type="predicted"/>
<organism evidence="1 2">
    <name type="scientific">Nocardia cyriacigeorgica</name>
    <dbReference type="NCBI Taxonomy" id="135487"/>
    <lineage>
        <taxon>Bacteria</taxon>
        <taxon>Bacillati</taxon>
        <taxon>Actinomycetota</taxon>
        <taxon>Actinomycetes</taxon>
        <taxon>Mycobacteriales</taxon>
        <taxon>Nocardiaceae</taxon>
        <taxon>Nocardia</taxon>
    </lineage>
</organism>
<evidence type="ECO:0000313" key="1">
    <source>
        <dbReference type="EMBL" id="TLF96633.1"/>
    </source>
</evidence>